<dbReference type="Proteomes" id="UP001300502">
    <property type="component" value="Unassembled WGS sequence"/>
</dbReference>
<sequence>MLIIFSTKLAYNVAAELNGSSRCYTSGNKLPRGIDIPERCEVVILCERDVENLIGKSILQGLRKAFTLTDIPSSTAIENNSRTTCYCRWTKRV</sequence>
<protein>
    <submittedName>
        <fullName evidence="1">Uncharacterized protein</fullName>
    </submittedName>
</protein>
<reference evidence="1 2" key="1">
    <citation type="submission" date="2022-07" db="EMBL/GenBank/DDBJ databases">
        <title>Genome-wide signatures of adaptation to extreme environments.</title>
        <authorList>
            <person name="Cho C.H."/>
            <person name="Yoon H.S."/>
        </authorList>
    </citation>
    <scope>NUCLEOTIDE SEQUENCE [LARGE SCALE GENOMIC DNA]</scope>
    <source>
        <strain evidence="1 2">108.79 E11</strain>
    </source>
</reference>
<dbReference type="AlphaFoldDB" id="A0AAV9INW9"/>
<evidence type="ECO:0000313" key="2">
    <source>
        <dbReference type="Proteomes" id="UP001300502"/>
    </source>
</evidence>
<gene>
    <name evidence="1" type="ORF">GAYE_SCF67G6878</name>
</gene>
<accession>A0AAV9INW9</accession>
<organism evidence="1 2">
    <name type="scientific">Galdieria yellowstonensis</name>
    <dbReference type="NCBI Taxonomy" id="3028027"/>
    <lineage>
        <taxon>Eukaryota</taxon>
        <taxon>Rhodophyta</taxon>
        <taxon>Bangiophyceae</taxon>
        <taxon>Galdieriales</taxon>
        <taxon>Galdieriaceae</taxon>
        <taxon>Galdieria</taxon>
    </lineage>
</organism>
<keyword evidence="2" id="KW-1185">Reference proteome</keyword>
<comment type="caution">
    <text evidence="1">The sequence shown here is derived from an EMBL/GenBank/DDBJ whole genome shotgun (WGS) entry which is preliminary data.</text>
</comment>
<evidence type="ECO:0000313" key="1">
    <source>
        <dbReference type="EMBL" id="KAK4528929.1"/>
    </source>
</evidence>
<dbReference type="EMBL" id="JANCYU010000072">
    <property type="protein sequence ID" value="KAK4528929.1"/>
    <property type="molecule type" value="Genomic_DNA"/>
</dbReference>
<name>A0AAV9INW9_9RHOD</name>
<proteinExistence type="predicted"/>